<accession>A0A7S3QMU1</accession>
<feature type="compositionally biased region" description="Low complexity" evidence="2">
    <location>
        <begin position="54"/>
        <end position="72"/>
    </location>
</feature>
<dbReference type="EMBL" id="HBIP01005420">
    <property type="protein sequence ID" value="CAE0487651.1"/>
    <property type="molecule type" value="Transcribed_RNA"/>
</dbReference>
<dbReference type="AlphaFoldDB" id="A0A7S3QMU1"/>
<feature type="domain" description="Telomere length regulation protein conserved" evidence="3">
    <location>
        <begin position="115"/>
        <end position="229"/>
    </location>
</feature>
<evidence type="ECO:0000313" key="4">
    <source>
        <dbReference type="EMBL" id="CAE0487651.1"/>
    </source>
</evidence>
<dbReference type="GO" id="GO:0051083">
    <property type="term" value="P:'de novo' cotranslational protein folding"/>
    <property type="evidence" value="ECO:0007669"/>
    <property type="project" value="TreeGrafter"/>
</dbReference>
<dbReference type="GO" id="GO:0042162">
    <property type="term" value="F:telomeric DNA binding"/>
    <property type="evidence" value="ECO:0007669"/>
    <property type="project" value="TreeGrafter"/>
</dbReference>
<feature type="compositionally biased region" description="Acidic residues" evidence="2">
    <location>
        <begin position="82"/>
        <end position="93"/>
    </location>
</feature>
<organism evidence="4">
    <name type="scientific">Dunaliella tertiolecta</name>
    <name type="common">Green alga</name>
    <dbReference type="NCBI Taxonomy" id="3047"/>
    <lineage>
        <taxon>Eukaryota</taxon>
        <taxon>Viridiplantae</taxon>
        <taxon>Chlorophyta</taxon>
        <taxon>core chlorophytes</taxon>
        <taxon>Chlorophyceae</taxon>
        <taxon>CS clade</taxon>
        <taxon>Chlamydomonadales</taxon>
        <taxon>Dunaliellaceae</taxon>
        <taxon>Dunaliella</taxon>
    </lineage>
</organism>
<comment type="similarity">
    <text evidence="1">Belongs to the TEL2 family.</text>
</comment>
<feature type="region of interest" description="Disordered" evidence="2">
    <location>
        <begin position="235"/>
        <end position="333"/>
    </location>
</feature>
<evidence type="ECO:0000256" key="1">
    <source>
        <dbReference type="ARBA" id="ARBA00006133"/>
    </source>
</evidence>
<gene>
    <name evidence="4" type="ORF">DTER00134_LOCUS2697</name>
</gene>
<feature type="region of interest" description="Disordered" evidence="2">
    <location>
        <begin position="29"/>
        <end position="93"/>
    </location>
</feature>
<evidence type="ECO:0000256" key="2">
    <source>
        <dbReference type="SAM" id="MobiDB-lite"/>
    </source>
</evidence>
<dbReference type="PANTHER" id="PTHR15830:SF10">
    <property type="entry name" value="TELOMERE LENGTH REGULATION PROTEIN TEL2 HOMOLOG"/>
    <property type="match status" value="1"/>
</dbReference>
<feature type="compositionally biased region" description="Low complexity" evidence="2">
    <location>
        <begin position="272"/>
        <end position="283"/>
    </location>
</feature>
<reference evidence="4" key="1">
    <citation type="submission" date="2021-01" db="EMBL/GenBank/DDBJ databases">
        <authorList>
            <person name="Corre E."/>
            <person name="Pelletier E."/>
            <person name="Niang G."/>
            <person name="Scheremetjew M."/>
            <person name="Finn R."/>
            <person name="Kale V."/>
            <person name="Holt S."/>
            <person name="Cochrane G."/>
            <person name="Meng A."/>
            <person name="Brown T."/>
            <person name="Cohen L."/>
        </authorList>
    </citation>
    <scope>NUCLEOTIDE SEQUENCE</scope>
    <source>
        <strain evidence="4">CCMP1320</strain>
    </source>
</reference>
<evidence type="ECO:0000259" key="3">
    <source>
        <dbReference type="Pfam" id="PF10193"/>
    </source>
</evidence>
<dbReference type="GO" id="GO:0005829">
    <property type="term" value="C:cytosol"/>
    <property type="evidence" value="ECO:0007669"/>
    <property type="project" value="TreeGrafter"/>
</dbReference>
<dbReference type="GO" id="GO:0051879">
    <property type="term" value="F:Hsp90 protein binding"/>
    <property type="evidence" value="ECO:0007669"/>
    <property type="project" value="TreeGrafter"/>
</dbReference>
<dbReference type="InterPro" id="IPR051970">
    <property type="entry name" value="TEL2_Regulation"/>
</dbReference>
<feature type="compositionally biased region" description="Polar residues" evidence="2">
    <location>
        <begin position="285"/>
        <end position="294"/>
    </location>
</feature>
<sequence length="572" mass="59481">MQGALPGPLFGDQGHLGLIVEELWPGALPSPTPATIPHSMHQQQQHQHQHQRLATQSGSPSSSWQPSSTAQGVAGGGGGENETGDSDDDSDYEAYDVREDPEADAWHATAPQALQLRALAKALTKGDDVNGVFKALRHVELLVRAGPDELPVVAAELSRALLFCRVPEWAEVEAQSADERPEFQRARSLAALAAITPGPSGDALLAELYSPNLDVSQRLLILDCLTAAAKELAEPASAAPRIGESHPGGAPKLLPPEPPKLKPAFARGFLTSSSSKAKDSAAAPQNRSTKSTADSAPIEPPAASSNAGAGGRNAPGSGTTHASVPGSENGGMRASRTRVWGHVALQKRGAPPAKVFQNRAHAVVLRWATALLREVDVKRHGVDLFGRDALVLGRVVSTLGTFAECATGSDSAVPLVSAIMELLMAPQVHQHAEAYVRRATLLAAGQALCAIPAPRLAAAMLARDGGRDPMDAALVRQLEWLHGWLEEVQQGDADSSCELMAGACRDLQAALAAEATIALSNIDHGALQAAGGAGSLLLGKGGLGIARQPVTLDGLKTPCTPGPGRSLITELR</sequence>
<proteinExistence type="inferred from homology"/>
<name>A0A7S3QMU1_DUNTE</name>
<dbReference type="Gene3D" id="1.25.40.720">
    <property type="entry name" value="Telomere length regulation protein 2, C-terminal domain"/>
    <property type="match status" value="1"/>
</dbReference>
<dbReference type="InterPro" id="IPR038528">
    <property type="entry name" value="TEL2_C_sf"/>
</dbReference>
<dbReference type="Pfam" id="PF10193">
    <property type="entry name" value="Telomere_reg-2"/>
    <property type="match status" value="1"/>
</dbReference>
<dbReference type="InterPro" id="IPR019337">
    <property type="entry name" value="Telomere_length_regulation_dom"/>
</dbReference>
<dbReference type="PANTHER" id="PTHR15830">
    <property type="entry name" value="TELOMERE LENGTH REGULATION PROTEIN TEL2 FAMILY MEMBER"/>
    <property type="match status" value="1"/>
</dbReference>
<protein>
    <recommendedName>
        <fullName evidence="3">Telomere length regulation protein conserved domain-containing protein</fullName>
    </recommendedName>
</protein>